<feature type="region of interest" description="Disordered" evidence="1">
    <location>
        <begin position="73"/>
        <end position="103"/>
    </location>
</feature>
<evidence type="ECO:0000256" key="2">
    <source>
        <dbReference type="SAM" id="Phobius"/>
    </source>
</evidence>
<keyword evidence="2" id="KW-0472">Membrane</keyword>
<dbReference type="Proteomes" id="UP000011543">
    <property type="component" value="Unassembled WGS sequence"/>
</dbReference>
<evidence type="ECO:0000256" key="1">
    <source>
        <dbReference type="SAM" id="MobiDB-lite"/>
    </source>
</evidence>
<keyword evidence="2" id="KW-0812">Transmembrane</keyword>
<dbReference type="AlphaFoldDB" id="L9UPA9"/>
<feature type="non-terminal residue" evidence="3">
    <location>
        <position position="1"/>
    </location>
</feature>
<sequence>TKRQMVTEAGKDALSSGAGLATGAGIAALGLAGPLGAIAGAALAGAATKGMLDTSSAVSQTAEQVTPDWLDEWGDSVTDRLPGWLGGRDEDDDEWEASNKTDF</sequence>
<organism evidence="3 4">
    <name type="scientific">Natrialba magadii (strain ATCC 43099 / DSM 3394 / CCM 3739 / CIP 104546 / IAM 13178 / JCM 8861 / NBRC 102185 / NCIMB 2190 / MS3)</name>
    <name type="common">Natronobacterium magadii</name>
    <dbReference type="NCBI Taxonomy" id="547559"/>
    <lineage>
        <taxon>Archaea</taxon>
        <taxon>Methanobacteriati</taxon>
        <taxon>Methanobacteriota</taxon>
        <taxon>Stenosarchaea group</taxon>
        <taxon>Halobacteria</taxon>
        <taxon>Halobacteriales</taxon>
        <taxon>Natrialbaceae</taxon>
        <taxon>Natrialba</taxon>
    </lineage>
</organism>
<evidence type="ECO:0000313" key="3">
    <source>
        <dbReference type="EMBL" id="ELY26734.1"/>
    </source>
</evidence>
<gene>
    <name evidence="3" type="ORF">C500_16285</name>
</gene>
<comment type="caution">
    <text evidence="3">The sequence shown here is derived from an EMBL/GenBank/DDBJ whole genome shotgun (WGS) entry which is preliminary data.</text>
</comment>
<proteinExistence type="predicted"/>
<feature type="transmembrane region" description="Helical" evidence="2">
    <location>
        <begin position="20"/>
        <end position="46"/>
    </location>
</feature>
<reference evidence="3 4" key="1">
    <citation type="journal article" date="2014" name="PLoS Genet.">
        <title>Phylogenetically driven sequencing of extremely halophilic archaea reveals strategies for static and dynamic osmo-response.</title>
        <authorList>
            <person name="Becker E.A."/>
            <person name="Seitzer P.M."/>
            <person name="Tritt A."/>
            <person name="Larsen D."/>
            <person name="Krusor M."/>
            <person name="Yao A.I."/>
            <person name="Wu D."/>
            <person name="Madern D."/>
            <person name="Eisen J.A."/>
            <person name="Darling A.E."/>
            <person name="Facciotti M.T."/>
        </authorList>
    </citation>
    <scope>NUCLEOTIDE SEQUENCE [LARGE SCALE GENOMIC DNA]</scope>
    <source>
        <strain evidence="4">ATCC 43099 / DSM 3394 / CCM 3739 / CIP 104546 / IAM 13178 / JCM 8861 / NBRC 102185 / NCIMB 2190 / MS3</strain>
    </source>
</reference>
<dbReference type="PATRIC" id="fig|547559.17.peg.3197"/>
<accession>L9UPA9</accession>
<name>L9UPA9_NATMM</name>
<evidence type="ECO:0000313" key="4">
    <source>
        <dbReference type="Proteomes" id="UP000011543"/>
    </source>
</evidence>
<protein>
    <submittedName>
        <fullName evidence="3">Uncharacterized protein</fullName>
    </submittedName>
</protein>
<keyword evidence="2" id="KW-1133">Transmembrane helix</keyword>
<dbReference type="EMBL" id="AOHS01000051">
    <property type="protein sequence ID" value="ELY26734.1"/>
    <property type="molecule type" value="Genomic_DNA"/>
</dbReference>